<keyword evidence="3" id="KW-1185">Reference proteome</keyword>
<keyword evidence="1" id="KW-1133">Transmembrane helix</keyword>
<keyword evidence="1" id="KW-0812">Transmembrane</keyword>
<evidence type="ECO:0000313" key="2">
    <source>
        <dbReference type="EMBL" id="OAI15027.1"/>
    </source>
</evidence>
<dbReference type="STRING" id="980561.A1359_09955"/>
<dbReference type="AlphaFoldDB" id="A0A177NAL8"/>
<accession>A0A177NAL8</accession>
<dbReference type="EMBL" id="LUUI01000105">
    <property type="protein sequence ID" value="OAI15027.1"/>
    <property type="molecule type" value="Genomic_DNA"/>
</dbReference>
<feature type="transmembrane region" description="Helical" evidence="1">
    <location>
        <begin position="91"/>
        <end position="110"/>
    </location>
</feature>
<evidence type="ECO:0000256" key="1">
    <source>
        <dbReference type="SAM" id="Phobius"/>
    </source>
</evidence>
<dbReference type="OrthoDB" id="8775484at2"/>
<sequence>MRRIYFLTPNIETTHKIVDQLHIVGIEDRHIHVLANRDTPLEDMPEASIFQKTDFIPAVERATALGAATGLLAGLVALRLAGFAIAGGPVLGILLYGATIAAMMNGLFGLQVGNSRVNEYADAIERGELLVLIDVPKERIEAIRQLVTKHHPSVEFEGIEPQLPPNYL</sequence>
<keyword evidence="1" id="KW-0472">Membrane</keyword>
<evidence type="ECO:0008006" key="4">
    <source>
        <dbReference type="Google" id="ProtNLM"/>
    </source>
</evidence>
<gene>
    <name evidence="2" type="ORF">A1359_09955</name>
</gene>
<protein>
    <recommendedName>
        <fullName evidence="4">DUF1269 domain-containing protein</fullName>
    </recommendedName>
</protein>
<name>A0A177NAL8_9GAMM</name>
<evidence type="ECO:0000313" key="3">
    <source>
        <dbReference type="Proteomes" id="UP000078476"/>
    </source>
</evidence>
<comment type="caution">
    <text evidence="2">The sequence shown here is derived from an EMBL/GenBank/DDBJ whole genome shotgun (WGS) entry which is preliminary data.</text>
</comment>
<dbReference type="Proteomes" id="UP000078476">
    <property type="component" value="Unassembled WGS sequence"/>
</dbReference>
<dbReference type="RefSeq" id="WP_066982696.1">
    <property type="nucleotide sequence ID" value="NZ_LUUI01000105.1"/>
</dbReference>
<reference evidence="2 3" key="1">
    <citation type="submission" date="2016-03" db="EMBL/GenBank/DDBJ databases">
        <authorList>
            <person name="Ploux O."/>
        </authorList>
    </citation>
    <scope>NUCLEOTIDE SEQUENCE [LARGE SCALE GENOMIC DNA]</scope>
    <source>
        <strain evidence="2 3">R-45370</strain>
    </source>
</reference>
<organism evidence="2 3">
    <name type="scientific">Methylomonas lenta</name>
    <dbReference type="NCBI Taxonomy" id="980561"/>
    <lineage>
        <taxon>Bacteria</taxon>
        <taxon>Pseudomonadati</taxon>
        <taxon>Pseudomonadota</taxon>
        <taxon>Gammaproteobacteria</taxon>
        <taxon>Methylococcales</taxon>
        <taxon>Methylococcaceae</taxon>
        <taxon>Methylomonas</taxon>
    </lineage>
</organism>
<feature type="transmembrane region" description="Helical" evidence="1">
    <location>
        <begin position="62"/>
        <end position="85"/>
    </location>
</feature>
<proteinExistence type="predicted"/>